<dbReference type="EMBL" id="NPBQ01000014">
    <property type="protein sequence ID" value="PAD84972.1"/>
    <property type="molecule type" value="Genomic_DNA"/>
</dbReference>
<reference evidence="2 3" key="1">
    <citation type="submission" date="2017-07" db="EMBL/GenBank/DDBJ databases">
        <title>Isolation and whole genome analysis of endospore-forming bacteria from heroin.</title>
        <authorList>
            <person name="Kalinowski J."/>
            <person name="Ahrens B."/>
            <person name="Al-Dilaimi A."/>
            <person name="Winkler A."/>
            <person name="Wibberg D."/>
            <person name="Schleenbecker U."/>
            <person name="Ruckert C."/>
            <person name="Wolfel R."/>
            <person name="Grass G."/>
        </authorList>
    </citation>
    <scope>NUCLEOTIDE SEQUENCE [LARGE SCALE GENOMIC DNA]</scope>
    <source>
        <strain evidence="2 3">7521-2</strain>
    </source>
</reference>
<accession>A0AA91TWM6</accession>
<evidence type="ECO:0000256" key="1">
    <source>
        <dbReference type="SAM" id="Coils"/>
    </source>
</evidence>
<proteinExistence type="predicted"/>
<dbReference type="Proteomes" id="UP000216961">
    <property type="component" value="Unassembled WGS sequence"/>
</dbReference>
<protein>
    <submittedName>
        <fullName evidence="2">Uncharacterized protein</fullName>
    </submittedName>
</protein>
<dbReference type="RefSeq" id="WP_095328656.1">
    <property type="nucleotide sequence ID" value="NZ_NPBQ01000014.1"/>
</dbReference>
<dbReference type="AlphaFoldDB" id="A0AA91TWM6"/>
<gene>
    <name evidence="2" type="ORF">CHH57_02010</name>
</gene>
<feature type="coiled-coil region" evidence="1">
    <location>
        <begin position="53"/>
        <end position="84"/>
    </location>
</feature>
<keyword evidence="1" id="KW-0175">Coiled coil</keyword>
<comment type="caution">
    <text evidence="2">The sequence shown here is derived from an EMBL/GenBank/DDBJ whole genome shotgun (WGS) entry which is preliminary data.</text>
</comment>
<sequence length="181" mass="21602">MNKDIQFLKDLQIELKTQDHDVQASPRYWTVGDYRMVGCPEGNQDAYHVGLPNRDYYDDLNELLKEIKEDIEESDEYSNEAKEEFYEIECDSTAIDWLQGYYDEDAYLIPVREEHIVHPNTMFLTKAEAQRHIRLNHYHYSPKAHTYAMTAWRAPKVERLLNILENFDWENFGEKEELSSE</sequence>
<organism evidence="2 3">
    <name type="scientific">Niallia circulans</name>
    <name type="common">Bacillus circulans</name>
    <dbReference type="NCBI Taxonomy" id="1397"/>
    <lineage>
        <taxon>Bacteria</taxon>
        <taxon>Bacillati</taxon>
        <taxon>Bacillota</taxon>
        <taxon>Bacilli</taxon>
        <taxon>Bacillales</taxon>
        <taxon>Bacillaceae</taxon>
        <taxon>Niallia</taxon>
    </lineage>
</organism>
<name>A0AA91TWM6_NIACI</name>
<evidence type="ECO:0000313" key="3">
    <source>
        <dbReference type="Proteomes" id="UP000216961"/>
    </source>
</evidence>
<evidence type="ECO:0000313" key="2">
    <source>
        <dbReference type="EMBL" id="PAD84972.1"/>
    </source>
</evidence>